<evidence type="ECO:0000313" key="3">
    <source>
        <dbReference type="EMBL" id="AJD46853.1"/>
    </source>
</evidence>
<dbReference type="RefSeq" id="WP_008739435.1">
    <property type="nucleotide sequence ID" value="NZ_CP004387.1"/>
</dbReference>
<dbReference type="Proteomes" id="UP000006764">
    <property type="component" value="Chromosome"/>
</dbReference>
<reference evidence="3 4" key="1">
    <citation type="journal article" date="2012" name="J. Bacteriol.">
        <title>Genome sequence of an alkane-degrading bacterium, Alcanivorax pacificus type strain W11-5, isolated from deep sea sediment.</title>
        <authorList>
            <person name="Lai Q."/>
            <person name="Shao Z."/>
        </authorList>
    </citation>
    <scope>NUCLEOTIDE SEQUENCE [LARGE SCALE GENOMIC DNA]</scope>
    <source>
        <strain evidence="3 4">W11-5</strain>
    </source>
</reference>
<feature type="compositionally biased region" description="Low complexity" evidence="1">
    <location>
        <begin position="192"/>
        <end position="203"/>
    </location>
</feature>
<protein>
    <recommendedName>
        <fullName evidence="5">Lipoprotein</fullName>
    </recommendedName>
</protein>
<dbReference type="OrthoDB" id="6223341at2"/>
<evidence type="ECO:0008006" key="5">
    <source>
        <dbReference type="Google" id="ProtNLM"/>
    </source>
</evidence>
<feature type="signal peptide" evidence="2">
    <location>
        <begin position="1"/>
        <end position="22"/>
    </location>
</feature>
<gene>
    <name evidence="3" type="ORF">S7S_02155</name>
</gene>
<dbReference type="EMBL" id="CP004387">
    <property type="protein sequence ID" value="AJD46853.1"/>
    <property type="molecule type" value="Genomic_DNA"/>
</dbReference>
<accession>A0A0B4XJW4</accession>
<name>A0A0B4XJW4_9GAMM</name>
<dbReference type="KEGG" id="apac:S7S_02155"/>
<evidence type="ECO:0000256" key="2">
    <source>
        <dbReference type="SAM" id="SignalP"/>
    </source>
</evidence>
<proteinExistence type="predicted"/>
<feature type="chain" id="PRO_5002097255" description="Lipoprotein" evidence="2">
    <location>
        <begin position="23"/>
        <end position="618"/>
    </location>
</feature>
<dbReference type="STRING" id="391936.S7S_02155"/>
<dbReference type="HOGENOM" id="CLU_441909_0_0_6"/>
<sequence length="618" mass="64283">MTAFAYRLPWCAALLATTLLSACGGDGGSRQNPNGLHGTAAVGAGIASGTVSARCADGTGFTDTVTTAANGTWRGSLASAAALPCALRVEGGTPVVTLYSLATRAGNVNITPLTDLALALQINALSGQALPDWFADPATGDAGLDTLAPQLASAATALRTALVNAGYTPPGSWPNGSTAPFTAPFTANPASDPYDQLLEQLGDGSQGSGLDSHEALRASFTSGASLPQAPASGGTGSGTSAATVNAALTGTYSLVFYAGGGEGCGNACDFVDEQAVSVVVGEDNTLSIEGTVLGNPYHRLFGGTPHLPEIIWRDGDVEYALSSNDTGTFNEINVGDASRPQGPFGVPVFLGQLRAEQADTPAAEKLGPLNGVYSSTLVEKSPTFSGNSALTPGSSVFVEIDAQGVVTVDGYQFDPADPSYRFNDYTTNPSRPEFAYHLSREESASQTLSFDVIVSPDMLIPVAWRLTRTTQLGEGVFSSSTIELEERPLPDEETALLSELKALGDITLTVIEDDTSYNSGYALCDVLRLSVSDDGAVNSWRYALVKASNGTTLSSEFYRRSYGRYVEESGGRRIGFLRNHLLLREDNQVEVQARFLGNLKDRASSDPAEISAAGCASN</sequence>
<keyword evidence="4" id="KW-1185">Reference proteome</keyword>
<dbReference type="AlphaFoldDB" id="A0A0B4XJW4"/>
<dbReference type="PROSITE" id="PS51257">
    <property type="entry name" value="PROKAR_LIPOPROTEIN"/>
    <property type="match status" value="1"/>
</dbReference>
<organism evidence="3 4">
    <name type="scientific">Isoalcanivorax pacificus W11-5</name>
    <dbReference type="NCBI Taxonomy" id="391936"/>
    <lineage>
        <taxon>Bacteria</taxon>
        <taxon>Pseudomonadati</taxon>
        <taxon>Pseudomonadota</taxon>
        <taxon>Gammaproteobacteria</taxon>
        <taxon>Oceanospirillales</taxon>
        <taxon>Alcanivoracaceae</taxon>
        <taxon>Isoalcanivorax</taxon>
    </lineage>
</organism>
<evidence type="ECO:0000256" key="1">
    <source>
        <dbReference type="SAM" id="MobiDB-lite"/>
    </source>
</evidence>
<keyword evidence="2" id="KW-0732">Signal</keyword>
<evidence type="ECO:0000313" key="4">
    <source>
        <dbReference type="Proteomes" id="UP000006764"/>
    </source>
</evidence>
<feature type="region of interest" description="Disordered" evidence="1">
    <location>
        <begin position="192"/>
        <end position="211"/>
    </location>
</feature>